<gene>
    <name evidence="2" type="ORF">MGAL_10B014668</name>
</gene>
<dbReference type="Gene3D" id="1.10.533.10">
    <property type="entry name" value="Death Domain, Fas"/>
    <property type="match status" value="2"/>
</dbReference>
<feature type="domain" description="CARD" evidence="1">
    <location>
        <begin position="127"/>
        <end position="192"/>
    </location>
</feature>
<dbReference type="SUPFAM" id="SSF47986">
    <property type="entry name" value="DEATH domain"/>
    <property type="match status" value="2"/>
</dbReference>
<evidence type="ECO:0000313" key="2">
    <source>
        <dbReference type="EMBL" id="VDI28089.1"/>
    </source>
</evidence>
<accession>A0A8B6E139</accession>
<protein>
    <recommendedName>
        <fullName evidence="1">CARD domain-containing protein</fullName>
    </recommendedName>
</protein>
<evidence type="ECO:0000313" key="3">
    <source>
        <dbReference type="Proteomes" id="UP000596742"/>
    </source>
</evidence>
<name>A0A8B6E139_MYTGA</name>
<dbReference type="Pfam" id="PF20720">
    <property type="entry name" value="nSTAND3"/>
    <property type="match status" value="1"/>
</dbReference>
<dbReference type="SUPFAM" id="SSF52540">
    <property type="entry name" value="P-loop containing nucleoside triphosphate hydrolases"/>
    <property type="match status" value="1"/>
</dbReference>
<dbReference type="Pfam" id="PF00619">
    <property type="entry name" value="CARD"/>
    <property type="match status" value="2"/>
</dbReference>
<dbReference type="PANTHER" id="PTHR15034:SF5">
    <property type="entry name" value="DEATH DOMAIN-CONTAINING PROTEIN CRADD"/>
    <property type="match status" value="1"/>
</dbReference>
<dbReference type="PANTHER" id="PTHR15034">
    <property type="entry name" value="DEATH DOMAIN-CONTAINING PROTEIN CRADD"/>
    <property type="match status" value="1"/>
</dbReference>
<dbReference type="Proteomes" id="UP000596742">
    <property type="component" value="Unassembled WGS sequence"/>
</dbReference>
<dbReference type="InterPro" id="IPR001315">
    <property type="entry name" value="CARD"/>
</dbReference>
<reference evidence="2" key="1">
    <citation type="submission" date="2018-11" db="EMBL/GenBank/DDBJ databases">
        <authorList>
            <person name="Alioto T."/>
            <person name="Alioto T."/>
        </authorList>
    </citation>
    <scope>NUCLEOTIDE SEQUENCE</scope>
</reference>
<proteinExistence type="predicted"/>
<evidence type="ECO:0000259" key="1">
    <source>
        <dbReference type="PROSITE" id="PS50209"/>
    </source>
</evidence>
<dbReference type="PROSITE" id="PS50209">
    <property type="entry name" value="CARD"/>
    <property type="match status" value="2"/>
</dbReference>
<feature type="domain" description="CARD" evidence="1">
    <location>
        <begin position="1"/>
        <end position="91"/>
    </location>
</feature>
<dbReference type="InterPro" id="IPR011029">
    <property type="entry name" value="DEATH-like_dom_sf"/>
</dbReference>
<dbReference type="SMART" id="SM00114">
    <property type="entry name" value="CARD"/>
    <property type="match status" value="2"/>
</dbReference>
<dbReference type="CDD" id="cd01671">
    <property type="entry name" value="CARD"/>
    <property type="match status" value="2"/>
</dbReference>
<dbReference type="OrthoDB" id="6121279at2759"/>
<organism evidence="2 3">
    <name type="scientific">Mytilus galloprovincialis</name>
    <name type="common">Mediterranean mussel</name>
    <dbReference type="NCBI Taxonomy" id="29158"/>
    <lineage>
        <taxon>Eukaryota</taxon>
        <taxon>Metazoa</taxon>
        <taxon>Spiralia</taxon>
        <taxon>Lophotrochozoa</taxon>
        <taxon>Mollusca</taxon>
        <taxon>Bivalvia</taxon>
        <taxon>Autobranchia</taxon>
        <taxon>Pteriomorphia</taxon>
        <taxon>Mytilida</taxon>
        <taxon>Mytiloidea</taxon>
        <taxon>Mytilidae</taxon>
        <taxon>Mytilinae</taxon>
        <taxon>Mytilus</taxon>
    </lineage>
</organism>
<dbReference type="InterPro" id="IPR027417">
    <property type="entry name" value="P-loop_NTPase"/>
</dbReference>
<dbReference type="GO" id="GO:0070513">
    <property type="term" value="F:death domain binding"/>
    <property type="evidence" value="ECO:0007669"/>
    <property type="project" value="InterPro"/>
</dbReference>
<dbReference type="InterPro" id="IPR037939">
    <property type="entry name" value="CRADD"/>
</dbReference>
<dbReference type="InterPro" id="IPR049050">
    <property type="entry name" value="nSTAND3"/>
</dbReference>
<dbReference type="EMBL" id="UYJE01004446">
    <property type="protein sequence ID" value="VDI28089.1"/>
    <property type="molecule type" value="Genomic_DNA"/>
</dbReference>
<dbReference type="GO" id="GO:0002020">
    <property type="term" value="F:protease binding"/>
    <property type="evidence" value="ECO:0007669"/>
    <property type="project" value="InterPro"/>
</dbReference>
<sequence length="1667" mass="196350">METHDKSTYQEFKVDLIQSTILDTDVLDNLISKCILTLDDREEIDSLSDQSNRNQKLLEILMQRPYNTFFVFVEAIKNSDQKCHSSLVERMEAKVLDKDLILQKAQLTDETTVINDAVKLIKWYKTIVHEINIDKTGILDKLFTQDVIDREVHEKLSSVKMVPQEQNRRLLGTLVRKDISSAFPIFLEVLREDSCYKDYAEKIEETHVTQNDLELLSIGNRIRERKRNGMSDLMVDQIEKWKIESKIYVETRATDHVLASINSNNCVSVIGPAGSGKTAIARNVALQMERLGYTILTVSDAKEVKDLYKSDRKTLYVVDDMCGNFTASQSRIEEWKKSMNDIKGILENGNCKLILTCRLQVFQDKGFTNLEIFKTCVCNLRSHSLSLSSEEKKKLTAEYFKEHAVEAFARLSEYEFLPFLCKLYYVQRNNPEFNVQFFLDDPFSFYQKELRSMYNDCAEGKYKYCALLLLVIFNNKLKENHLTGKDPKVEKIIEAIKDVCVIDENIKGRKLKSQLEILTGTFVTYDEGIYKTIHDKLFDFLAVYFGTQEELISILIMYAEPRFVRERFSVTKDIENEFHVIPLSDDNLQMYIQRVFEDMVSSRDVNHNIEENVNLKNIKLRTMLRELMRDLNNQEIIDLLETASTSFLNVMFVMRETDINDEVENRFREYQSFSIILPDDLVQQYIDRWFGDLTKSNSTKAHFKDNRLLKSVTFRIALNSFMRQINHERIGSIIRTGSKDFLDTMFVKTEHDIKDSAKEQYECFGIVIPERILQPYIDRWFHDLTRYSWDTFFDDFVLEKYTSMYFNTAKIWFRGLINFEENRLLMNIPFRDAVRTTMRQLTTEKITSLINTAEDIFLHTMFVLTEDDIIDNAKKTYKQFGIIIPDDLLQQYIEQYFNRLTNTNWMVALMNKNRAFQNDKGRTALRSYMKQLTKEKIASLIQNAGHIFFKTMFVMTEEDIKDNAKNRYECFGIVIPDDLIKQYVQRWFDQMTNERRFGDAFYRSRLIFNVSFRCTLRNCMRQLPTEKIALIIQTSKNDVFNQMFVMTEDDIKDNAENQYECFGIVVSVDLLQQYIHKWLKCLTYTSDLEKCIDENRLFKNSAFRTALCNYMRQLDKETIASLISDAGEDVLNKMFVMTDEDIIDSAENQHKCFGIVIPDHLLQHYFDIWLKRLTKTSGIEKCIDENRPLKNDTFRTALCDHMRQLNTEKIAHLIRNAKNDFLNKMFVMSEDDIKDNTEKRYECFGIVIPANLIKAYIERWLKRLTKTDELQKSIDQNRPQKNALFRNAFQTYMEQSNAETIANLIWIGSTDFLNTMFVMTTDEIKDNFETRYTCVGIEIPQDVLHQYIEKWVEGLTVTSDLEKFIDKNRPLKTAKFRIALCNYLKQLNQKKIASLILEVDGNYLNKMFVMTEDDINENAVNLYERFGIVIPDEMLQQYIERWFLHLFDRPQTKSFLDGNRLLMNATFCTAFRNFIKQLNREQIAYFIQKGSKDFINTMFVMTEDDIKDDGANRYEWFGIVIPDDLLLLQQYIERWFKSVTEANSVKVYMNANRLLTNATFRTALHTYMSLLDTDEIESLIRTGSSDFLNTMFVLMENDIVSEHAYYRFESFGIVIPDDMLQQYIERWMDCMKKTNSVMEFVGVNRSSMSNILQTELEPYMTEVNSEK</sequence>
<dbReference type="GO" id="GO:0042981">
    <property type="term" value="P:regulation of apoptotic process"/>
    <property type="evidence" value="ECO:0007669"/>
    <property type="project" value="InterPro"/>
</dbReference>
<comment type="caution">
    <text evidence="2">The sequence shown here is derived from an EMBL/GenBank/DDBJ whole genome shotgun (WGS) entry which is preliminary data.</text>
</comment>
<keyword evidence="3" id="KW-1185">Reference proteome</keyword>